<dbReference type="STRING" id="29655.A0A0K9NXC6"/>
<proteinExistence type="predicted"/>
<gene>
    <name evidence="9" type="ORF">ZOSMA_52G00860</name>
</gene>
<dbReference type="PROSITE" id="PS50157">
    <property type="entry name" value="ZINC_FINGER_C2H2_2"/>
    <property type="match status" value="2"/>
</dbReference>
<dbReference type="OrthoDB" id="40579at2759"/>
<dbReference type="Proteomes" id="UP000036987">
    <property type="component" value="Unassembled WGS sequence"/>
</dbReference>
<keyword evidence="3 7" id="KW-0863">Zinc-finger</keyword>
<evidence type="ECO:0000256" key="6">
    <source>
        <dbReference type="ARBA" id="ARBA00023163"/>
    </source>
</evidence>
<dbReference type="AlphaFoldDB" id="A0A0K9NXC6"/>
<accession>A0A0K9NXC6</accession>
<dbReference type="GO" id="GO:0000976">
    <property type="term" value="F:transcription cis-regulatory region binding"/>
    <property type="evidence" value="ECO:0000318"/>
    <property type="project" value="GO_Central"/>
</dbReference>
<keyword evidence="5" id="KW-0805">Transcription regulation</keyword>
<dbReference type="Gene3D" id="3.30.160.60">
    <property type="entry name" value="Classic Zinc Finger"/>
    <property type="match status" value="1"/>
</dbReference>
<evidence type="ECO:0000256" key="2">
    <source>
        <dbReference type="ARBA" id="ARBA00022737"/>
    </source>
</evidence>
<dbReference type="SUPFAM" id="SSF57667">
    <property type="entry name" value="beta-beta-alpha zinc fingers"/>
    <property type="match status" value="1"/>
</dbReference>
<sequence length="243" mass="26958">MDPQQDSSEENDEIRLESWCKRKRSTMMRRRHNDQLQTEEDYLASVCLYMLSRDKSHVTSVNKEWRTKEEHEDFSYHVAPIPKRQQQAVAAPHKCNKCNKSFSSHQALGGHMASHHRKITTGLGSGDILHSSVPTSVPSATVIPKVSFSKEQKAHRCSVCSKVFPSGQALGGHKRRHYDGGVSTSRVTGDSGHNNNKSMGVVFDIDLNIPPIQDAAVSYVVTTATTEGVIAMKKPRGLLIIPA</sequence>
<dbReference type="PANTHER" id="PTHR45988:SF1">
    <property type="entry name" value="ZINC FINGER PROTEIN AZF2"/>
    <property type="match status" value="1"/>
</dbReference>
<feature type="domain" description="C2H2-type" evidence="8">
    <location>
        <begin position="155"/>
        <end position="177"/>
    </location>
</feature>
<keyword evidence="10" id="KW-1185">Reference proteome</keyword>
<dbReference type="InterPro" id="IPR013087">
    <property type="entry name" value="Znf_C2H2_type"/>
</dbReference>
<evidence type="ECO:0000256" key="7">
    <source>
        <dbReference type="PROSITE-ProRule" id="PRU00042"/>
    </source>
</evidence>
<organism evidence="9 10">
    <name type="scientific">Zostera marina</name>
    <name type="common">Eelgrass</name>
    <dbReference type="NCBI Taxonomy" id="29655"/>
    <lineage>
        <taxon>Eukaryota</taxon>
        <taxon>Viridiplantae</taxon>
        <taxon>Streptophyta</taxon>
        <taxon>Embryophyta</taxon>
        <taxon>Tracheophyta</taxon>
        <taxon>Spermatophyta</taxon>
        <taxon>Magnoliopsida</taxon>
        <taxon>Liliopsida</taxon>
        <taxon>Zosteraceae</taxon>
        <taxon>Zostera</taxon>
    </lineage>
</organism>
<dbReference type="InterPro" id="IPR036236">
    <property type="entry name" value="Znf_C2H2_sf"/>
</dbReference>
<dbReference type="PROSITE" id="PS00028">
    <property type="entry name" value="ZINC_FINGER_C2H2_1"/>
    <property type="match status" value="1"/>
</dbReference>
<evidence type="ECO:0000313" key="9">
    <source>
        <dbReference type="EMBL" id="KMZ61436.1"/>
    </source>
</evidence>
<protein>
    <recommendedName>
        <fullName evidence="8">C2H2-type domain-containing protein</fullName>
    </recommendedName>
</protein>
<dbReference type="GO" id="GO:0003700">
    <property type="term" value="F:DNA-binding transcription factor activity"/>
    <property type="evidence" value="ECO:0000318"/>
    <property type="project" value="GO_Central"/>
</dbReference>
<dbReference type="PANTHER" id="PTHR45988">
    <property type="entry name" value="C2H2 TYPE ZINC FINGER TRANSCRIPTION FACTOR FAMILY-RELATED"/>
    <property type="match status" value="1"/>
</dbReference>
<evidence type="ECO:0000256" key="1">
    <source>
        <dbReference type="ARBA" id="ARBA00022723"/>
    </source>
</evidence>
<reference evidence="10" key="1">
    <citation type="journal article" date="2016" name="Nature">
        <title>The genome of the seagrass Zostera marina reveals angiosperm adaptation to the sea.</title>
        <authorList>
            <person name="Olsen J.L."/>
            <person name="Rouze P."/>
            <person name="Verhelst B."/>
            <person name="Lin Y.-C."/>
            <person name="Bayer T."/>
            <person name="Collen J."/>
            <person name="Dattolo E."/>
            <person name="De Paoli E."/>
            <person name="Dittami S."/>
            <person name="Maumus F."/>
            <person name="Michel G."/>
            <person name="Kersting A."/>
            <person name="Lauritano C."/>
            <person name="Lohaus R."/>
            <person name="Toepel M."/>
            <person name="Tonon T."/>
            <person name="Vanneste K."/>
            <person name="Amirebrahimi M."/>
            <person name="Brakel J."/>
            <person name="Bostroem C."/>
            <person name="Chovatia M."/>
            <person name="Grimwood J."/>
            <person name="Jenkins J.W."/>
            <person name="Jueterbock A."/>
            <person name="Mraz A."/>
            <person name="Stam W.T."/>
            <person name="Tice H."/>
            <person name="Bornberg-Bauer E."/>
            <person name="Green P.J."/>
            <person name="Pearson G.A."/>
            <person name="Procaccini G."/>
            <person name="Duarte C.M."/>
            <person name="Schmutz J."/>
            <person name="Reusch T.B.H."/>
            <person name="Van de Peer Y."/>
        </authorList>
    </citation>
    <scope>NUCLEOTIDE SEQUENCE [LARGE SCALE GENOMIC DNA]</scope>
    <source>
        <strain evidence="10">cv. Finnish</strain>
    </source>
</reference>
<feature type="domain" description="C2H2-type" evidence="8">
    <location>
        <begin position="93"/>
        <end position="115"/>
    </location>
</feature>
<evidence type="ECO:0000256" key="3">
    <source>
        <dbReference type="ARBA" id="ARBA00022771"/>
    </source>
</evidence>
<name>A0A0K9NXC6_ZOSMR</name>
<dbReference type="Pfam" id="PF13912">
    <property type="entry name" value="zf-C2H2_6"/>
    <property type="match status" value="2"/>
</dbReference>
<keyword evidence="2" id="KW-0677">Repeat</keyword>
<dbReference type="InterPro" id="IPR044653">
    <property type="entry name" value="AZF1/2/3-like"/>
</dbReference>
<comment type="caution">
    <text evidence="9">The sequence shown here is derived from an EMBL/GenBank/DDBJ whole genome shotgun (WGS) entry which is preliminary data.</text>
</comment>
<evidence type="ECO:0000259" key="8">
    <source>
        <dbReference type="PROSITE" id="PS50157"/>
    </source>
</evidence>
<dbReference type="GO" id="GO:0005634">
    <property type="term" value="C:nucleus"/>
    <property type="evidence" value="ECO:0000318"/>
    <property type="project" value="GO_Central"/>
</dbReference>
<keyword evidence="1" id="KW-0479">Metal-binding</keyword>
<evidence type="ECO:0000256" key="5">
    <source>
        <dbReference type="ARBA" id="ARBA00023015"/>
    </source>
</evidence>
<dbReference type="GO" id="GO:0006355">
    <property type="term" value="P:regulation of DNA-templated transcription"/>
    <property type="evidence" value="ECO:0000318"/>
    <property type="project" value="GO_Central"/>
</dbReference>
<keyword evidence="6" id="KW-0804">Transcription</keyword>
<evidence type="ECO:0000256" key="4">
    <source>
        <dbReference type="ARBA" id="ARBA00022833"/>
    </source>
</evidence>
<dbReference type="GO" id="GO:0008270">
    <property type="term" value="F:zinc ion binding"/>
    <property type="evidence" value="ECO:0007669"/>
    <property type="project" value="UniProtKB-KW"/>
</dbReference>
<dbReference type="SMART" id="SM00355">
    <property type="entry name" value="ZnF_C2H2"/>
    <property type="match status" value="2"/>
</dbReference>
<keyword evidence="4" id="KW-0862">Zinc</keyword>
<evidence type="ECO:0000313" key="10">
    <source>
        <dbReference type="Proteomes" id="UP000036987"/>
    </source>
</evidence>
<dbReference type="EMBL" id="LFYR01001488">
    <property type="protein sequence ID" value="KMZ61436.1"/>
    <property type="molecule type" value="Genomic_DNA"/>
</dbReference>